<sequence length="359" mass="40432">MAKLAIFLTGAGALGTSPLRFSVSGQSAGGSMAVNHLFAHSASVDGALIAAGSPYGCGMEKDEEDRCYYGNVDIEQSVRWTWGRYAQNLIDDPSNLNKVPVLLFNGKSDECVYTRVMRDTFKTLQYFVDKDYLFRSFNTNAAHVWSLDHGQCHCGACASLYGSLRCCDVNNCHYDLSGDMLRKFYGSIRPRVKAHPRLYHVHQWRYIPWETQNETNETNATKPTGPRRAGLWKFALVYVPTGCEARVLECRIHVNYHGCIRKRLKRRRLWATSIDLNEYAESNDIVVVYPQAAGSPRVGNGCWNWGDSKDDQYFDTRRSMQIGTVMNLLKNLPDALQDAELVDLSKDELTEGLNSSILV</sequence>
<accession>A0AA36ISG2</accession>
<dbReference type="InterPro" id="IPR029058">
    <property type="entry name" value="AB_hydrolase_fold"/>
</dbReference>
<name>A0AA36ISG2_9DINO</name>
<comment type="caution">
    <text evidence="1">The sequence shown here is derived from an EMBL/GenBank/DDBJ whole genome shotgun (WGS) entry which is preliminary data.</text>
</comment>
<dbReference type="EMBL" id="CAUJNA010002491">
    <property type="protein sequence ID" value="CAJ1393150.1"/>
    <property type="molecule type" value="Genomic_DNA"/>
</dbReference>
<organism evidence="1 2">
    <name type="scientific">Effrenium voratum</name>
    <dbReference type="NCBI Taxonomy" id="2562239"/>
    <lineage>
        <taxon>Eukaryota</taxon>
        <taxon>Sar</taxon>
        <taxon>Alveolata</taxon>
        <taxon>Dinophyceae</taxon>
        <taxon>Suessiales</taxon>
        <taxon>Symbiodiniaceae</taxon>
        <taxon>Effrenium</taxon>
    </lineage>
</organism>
<evidence type="ECO:0000313" key="2">
    <source>
        <dbReference type="Proteomes" id="UP001178507"/>
    </source>
</evidence>
<gene>
    <name evidence="1" type="ORF">EVOR1521_LOCUS18077</name>
</gene>
<evidence type="ECO:0000313" key="1">
    <source>
        <dbReference type="EMBL" id="CAJ1393150.1"/>
    </source>
</evidence>
<protein>
    <submittedName>
        <fullName evidence="1">Uncharacterized protein</fullName>
    </submittedName>
</protein>
<dbReference type="Proteomes" id="UP001178507">
    <property type="component" value="Unassembled WGS sequence"/>
</dbReference>
<dbReference type="Gene3D" id="3.40.50.1820">
    <property type="entry name" value="alpha/beta hydrolase"/>
    <property type="match status" value="2"/>
</dbReference>
<proteinExistence type="predicted"/>
<dbReference type="SUPFAM" id="SSF53474">
    <property type="entry name" value="alpha/beta-Hydrolases"/>
    <property type="match status" value="1"/>
</dbReference>
<reference evidence="1" key="1">
    <citation type="submission" date="2023-08" db="EMBL/GenBank/DDBJ databases">
        <authorList>
            <person name="Chen Y."/>
            <person name="Shah S."/>
            <person name="Dougan E. K."/>
            <person name="Thang M."/>
            <person name="Chan C."/>
        </authorList>
    </citation>
    <scope>NUCLEOTIDE SEQUENCE</scope>
</reference>
<keyword evidence="2" id="KW-1185">Reference proteome</keyword>
<dbReference type="AlphaFoldDB" id="A0AA36ISG2"/>